<accession>A0ABQ4U8V6</accession>
<gene>
    <name evidence="2" type="ORF">MPOCJGCO_4325</name>
</gene>
<dbReference type="EMBL" id="BPRB01000287">
    <property type="protein sequence ID" value="GJE62195.1"/>
    <property type="molecule type" value="Genomic_DNA"/>
</dbReference>
<evidence type="ECO:0000313" key="3">
    <source>
        <dbReference type="Proteomes" id="UP001055057"/>
    </source>
</evidence>
<feature type="region of interest" description="Disordered" evidence="1">
    <location>
        <begin position="1"/>
        <end position="25"/>
    </location>
</feature>
<comment type="caution">
    <text evidence="2">The sequence shown here is derived from an EMBL/GenBank/DDBJ whole genome shotgun (WGS) entry which is preliminary data.</text>
</comment>
<organism evidence="2 3">
    <name type="scientific">Methylobacterium trifolii</name>
    <dbReference type="NCBI Taxonomy" id="1003092"/>
    <lineage>
        <taxon>Bacteria</taxon>
        <taxon>Pseudomonadati</taxon>
        <taxon>Pseudomonadota</taxon>
        <taxon>Alphaproteobacteria</taxon>
        <taxon>Hyphomicrobiales</taxon>
        <taxon>Methylobacteriaceae</taxon>
        <taxon>Methylobacterium</taxon>
    </lineage>
</organism>
<proteinExistence type="predicted"/>
<dbReference type="Proteomes" id="UP001055057">
    <property type="component" value="Unassembled WGS sequence"/>
</dbReference>
<evidence type="ECO:0000313" key="2">
    <source>
        <dbReference type="EMBL" id="GJE62195.1"/>
    </source>
</evidence>
<name>A0ABQ4U8V6_9HYPH</name>
<reference evidence="2" key="1">
    <citation type="journal article" date="2021" name="Front. Microbiol.">
        <title>Comprehensive Comparative Genomics and Phenotyping of Methylobacterium Species.</title>
        <authorList>
            <person name="Alessa O."/>
            <person name="Ogura Y."/>
            <person name="Fujitani Y."/>
            <person name="Takami H."/>
            <person name="Hayashi T."/>
            <person name="Sahin N."/>
            <person name="Tani A."/>
        </authorList>
    </citation>
    <scope>NUCLEOTIDE SEQUENCE</scope>
    <source>
        <strain evidence="2">DSM 23632</strain>
    </source>
</reference>
<evidence type="ECO:0000256" key="1">
    <source>
        <dbReference type="SAM" id="MobiDB-lite"/>
    </source>
</evidence>
<keyword evidence="3" id="KW-1185">Reference proteome</keyword>
<sequence length="130" mass="14153">MLTWNTSLRPKRSASIPERAAPRNMPTKLMLESSPAWAVERPNSVLIEPRRKVSEPRSIESKNQAVAMIRKIVRWNPVIGRRSRRAAIITSEARAEAAPAATPGIGVAAGRIICPVIVALPGRPSCARSV</sequence>
<protein>
    <submittedName>
        <fullName evidence="2">Uncharacterized protein</fullName>
    </submittedName>
</protein>
<reference evidence="2" key="2">
    <citation type="submission" date="2021-08" db="EMBL/GenBank/DDBJ databases">
        <authorList>
            <person name="Tani A."/>
            <person name="Ola A."/>
            <person name="Ogura Y."/>
            <person name="Katsura K."/>
            <person name="Hayashi T."/>
        </authorList>
    </citation>
    <scope>NUCLEOTIDE SEQUENCE</scope>
    <source>
        <strain evidence="2">DSM 23632</strain>
    </source>
</reference>